<dbReference type="Proteomes" id="UP000621500">
    <property type="component" value="Unassembled WGS sequence"/>
</dbReference>
<evidence type="ECO:0000256" key="11">
    <source>
        <dbReference type="SAM" id="SignalP"/>
    </source>
</evidence>
<dbReference type="InterPro" id="IPR040946">
    <property type="entry name" value="CBM46"/>
</dbReference>
<dbReference type="InterPro" id="IPR050386">
    <property type="entry name" value="Glycosyl_hydrolase_5"/>
</dbReference>
<dbReference type="SUPFAM" id="SSF49384">
    <property type="entry name" value="Carbohydrate-binding domain"/>
    <property type="match status" value="1"/>
</dbReference>
<evidence type="ECO:0000256" key="3">
    <source>
        <dbReference type="ARBA" id="ARBA00012601"/>
    </source>
</evidence>
<keyword evidence="14" id="KW-1185">Reference proteome</keyword>
<proteinExistence type="inferred from homology"/>
<dbReference type="SUPFAM" id="SSF51445">
    <property type="entry name" value="(Trans)glycosidases"/>
    <property type="match status" value="1"/>
</dbReference>
<dbReference type="InterPro" id="IPR017853">
    <property type="entry name" value="GH"/>
</dbReference>
<feature type="compositionally biased region" description="Low complexity" evidence="10">
    <location>
        <begin position="146"/>
        <end position="163"/>
    </location>
</feature>
<dbReference type="Gene3D" id="2.60.40.10">
    <property type="entry name" value="Immunoglobulins"/>
    <property type="match status" value="2"/>
</dbReference>
<evidence type="ECO:0000256" key="6">
    <source>
        <dbReference type="ARBA" id="ARBA00023001"/>
    </source>
</evidence>
<accession>A0ABQ4F0H2</accession>
<dbReference type="InterPro" id="IPR014756">
    <property type="entry name" value="Ig_E-set"/>
</dbReference>
<feature type="compositionally biased region" description="Pro residues" evidence="10">
    <location>
        <begin position="164"/>
        <end position="174"/>
    </location>
</feature>
<name>A0ABQ4F0H2_9ACTN</name>
<dbReference type="Gene3D" id="2.60.40.290">
    <property type="match status" value="1"/>
</dbReference>
<feature type="region of interest" description="Disordered" evidence="10">
    <location>
        <begin position="145"/>
        <end position="175"/>
    </location>
</feature>
<dbReference type="Pfam" id="PF18448">
    <property type="entry name" value="CBM46"/>
    <property type="match status" value="1"/>
</dbReference>
<dbReference type="RefSeq" id="WP_239313709.1">
    <property type="nucleotide sequence ID" value="NZ_BAAAZQ010000023.1"/>
</dbReference>
<feature type="signal peptide" evidence="11">
    <location>
        <begin position="1"/>
        <end position="36"/>
    </location>
</feature>
<keyword evidence="8" id="KW-0326">Glycosidase</keyword>
<evidence type="ECO:0000259" key="12">
    <source>
        <dbReference type="PROSITE" id="PS51173"/>
    </source>
</evidence>
<evidence type="ECO:0000313" key="14">
    <source>
        <dbReference type="Proteomes" id="UP000621500"/>
    </source>
</evidence>
<evidence type="ECO:0000256" key="7">
    <source>
        <dbReference type="ARBA" id="ARBA00023277"/>
    </source>
</evidence>
<dbReference type="PANTHER" id="PTHR31297">
    <property type="entry name" value="GLUCAN ENDO-1,6-BETA-GLUCOSIDASE B"/>
    <property type="match status" value="1"/>
</dbReference>
<keyword evidence="9" id="KW-0624">Polysaccharide degradation</keyword>
<reference evidence="13 14" key="1">
    <citation type="submission" date="2021-01" db="EMBL/GenBank/DDBJ databases">
        <title>Whole genome shotgun sequence of Plantactinospora mayteni NBRC 109088.</title>
        <authorList>
            <person name="Komaki H."/>
            <person name="Tamura T."/>
        </authorList>
    </citation>
    <scope>NUCLEOTIDE SEQUENCE [LARGE SCALE GENOMIC DNA]</scope>
    <source>
        <strain evidence="13 14">NBRC 109088</strain>
    </source>
</reference>
<evidence type="ECO:0000256" key="2">
    <source>
        <dbReference type="ARBA" id="ARBA00005641"/>
    </source>
</evidence>
<dbReference type="InterPro" id="IPR012291">
    <property type="entry name" value="CBM2_carb-bd_dom_sf"/>
</dbReference>
<keyword evidence="5" id="KW-0378">Hydrolase</keyword>
<dbReference type="Pfam" id="PF03442">
    <property type="entry name" value="CBM_X2"/>
    <property type="match status" value="1"/>
</dbReference>
<dbReference type="InterPro" id="IPR005102">
    <property type="entry name" value="Carbo-bd_X2"/>
</dbReference>
<comment type="similarity">
    <text evidence="2">Belongs to the glycosyl hydrolase 5 (cellulase A) family.</text>
</comment>
<dbReference type="InterPro" id="IPR001547">
    <property type="entry name" value="Glyco_hydro_5"/>
</dbReference>
<evidence type="ECO:0000256" key="9">
    <source>
        <dbReference type="ARBA" id="ARBA00023326"/>
    </source>
</evidence>
<evidence type="ECO:0000256" key="4">
    <source>
        <dbReference type="ARBA" id="ARBA00022729"/>
    </source>
</evidence>
<protein>
    <recommendedName>
        <fullName evidence="3">cellulase</fullName>
        <ecNumber evidence="3">3.2.1.4</ecNumber>
    </recommendedName>
</protein>
<comment type="caution">
    <text evidence="13">The sequence shown here is derived from an EMBL/GenBank/DDBJ whole genome shotgun (WGS) entry which is preliminary data.</text>
</comment>
<feature type="chain" id="PRO_5046813597" description="cellulase" evidence="11">
    <location>
        <begin position="37"/>
        <end position="701"/>
    </location>
</feature>
<organism evidence="13 14">
    <name type="scientific">Plantactinospora mayteni</name>
    <dbReference type="NCBI Taxonomy" id="566021"/>
    <lineage>
        <taxon>Bacteria</taxon>
        <taxon>Bacillati</taxon>
        <taxon>Actinomycetota</taxon>
        <taxon>Actinomycetes</taxon>
        <taxon>Micromonosporales</taxon>
        <taxon>Micromonosporaceae</taxon>
        <taxon>Plantactinospora</taxon>
    </lineage>
</organism>
<evidence type="ECO:0000256" key="8">
    <source>
        <dbReference type="ARBA" id="ARBA00023295"/>
    </source>
</evidence>
<dbReference type="EMBL" id="BONX01000053">
    <property type="protein sequence ID" value="GIH00402.1"/>
    <property type="molecule type" value="Genomic_DNA"/>
</dbReference>
<evidence type="ECO:0000256" key="10">
    <source>
        <dbReference type="SAM" id="MobiDB-lite"/>
    </source>
</evidence>
<dbReference type="SUPFAM" id="SSF81296">
    <property type="entry name" value="E set domains"/>
    <property type="match status" value="1"/>
</dbReference>
<dbReference type="EC" id="3.2.1.4" evidence="3"/>
<feature type="domain" description="CBM2" evidence="12">
    <location>
        <begin position="33"/>
        <end position="142"/>
    </location>
</feature>
<sequence length="701" mass="76249">MSLQRIRRERLRVGMLAGTMAALLVAWMMVAVSAQAAAGCRVAYAISAQWPGGFTANVDVTNLGDPINGWSLAWAFPSGQRVTQGWNATVTSAGSQTTAVNASYNAAIATNATVSFGFNGSWTGSNTAPTSFALNGVTCTGGVGGTSPPTASVSPTASPTVSPSVPPTTPPPSGNPMATVAAMQPGWNLGNTLDAIPDETAWGNPLTTQALLRHVRSQGYNSIRLPITWSNHHGAAPSYTLDPAWLNRVRQIVDWSLAEGFYVMVNLHHDSWQWINTYPTDQANVTNRYRALWTQITAAFRNHSPKLVFESINEPQFAGTSGDDQNYQVLRDLNAEFVRIVRASGGTNATRLLVLPTLYTNADQGRLDALTAEFNQLRDPNLAATVHFYGFWPFSVNIAGFTRYNAEVEQDLVGTFDRVHSTFVSRGIPVIIGEWALLNWDHNRPGVIERGEFLKFLEAVGHHARIRNLTTMVWDAGQFLNRNELRWRDQGVYDMFRTSWTTRSGTASSDQVYVPRTGTITSKSLTLNLNGTSLQGLRHGGTNLVNGTDYTVAGNTLTLTAAAVTRLVGNRAYGVNSTIEARFSQGVPWQISIISHDPPTQAAASGTTASFAIPTQFRGDQLATMEARYADGSNAGPANWTSYKEFWTHFQPDYNANTIILKPEFFAEVNDGAVTLTFHFWSGAQTTYRITRSGTTVTGTT</sequence>
<evidence type="ECO:0000256" key="1">
    <source>
        <dbReference type="ARBA" id="ARBA00000966"/>
    </source>
</evidence>
<dbReference type="Pfam" id="PF00150">
    <property type="entry name" value="Cellulase"/>
    <property type="match status" value="1"/>
</dbReference>
<dbReference type="Gene3D" id="3.20.20.80">
    <property type="entry name" value="Glycosidases"/>
    <property type="match status" value="1"/>
</dbReference>
<keyword evidence="6" id="KW-0136">Cellulose degradation</keyword>
<dbReference type="Pfam" id="PF00553">
    <property type="entry name" value="CBM_2"/>
    <property type="match status" value="1"/>
</dbReference>
<evidence type="ECO:0000256" key="5">
    <source>
        <dbReference type="ARBA" id="ARBA00022801"/>
    </source>
</evidence>
<dbReference type="InterPro" id="IPR001919">
    <property type="entry name" value="CBD2"/>
</dbReference>
<keyword evidence="7" id="KW-0119">Carbohydrate metabolism</keyword>
<gene>
    <name evidence="13" type="ORF">Pma05_69740</name>
</gene>
<dbReference type="InterPro" id="IPR008965">
    <property type="entry name" value="CBM2/CBM3_carb-bd_dom_sf"/>
</dbReference>
<dbReference type="SMART" id="SM00637">
    <property type="entry name" value="CBD_II"/>
    <property type="match status" value="1"/>
</dbReference>
<comment type="catalytic activity">
    <reaction evidence="1">
        <text>Endohydrolysis of (1-&gt;4)-beta-D-glucosidic linkages in cellulose, lichenin and cereal beta-D-glucans.</text>
        <dbReference type="EC" id="3.2.1.4"/>
    </reaction>
</comment>
<dbReference type="PANTHER" id="PTHR31297:SF41">
    <property type="entry name" value="ENDOGLUCANASE, PUTATIVE (AFU_ORTHOLOGUE AFUA_5G01830)-RELATED"/>
    <property type="match status" value="1"/>
</dbReference>
<evidence type="ECO:0000313" key="13">
    <source>
        <dbReference type="EMBL" id="GIH00402.1"/>
    </source>
</evidence>
<dbReference type="PROSITE" id="PS51173">
    <property type="entry name" value="CBM2"/>
    <property type="match status" value="1"/>
</dbReference>
<dbReference type="InterPro" id="IPR013783">
    <property type="entry name" value="Ig-like_fold"/>
</dbReference>
<keyword evidence="4 11" id="KW-0732">Signal</keyword>